<keyword evidence="1" id="KW-1133">Transmembrane helix</keyword>
<evidence type="ECO:0000313" key="3">
    <source>
        <dbReference type="Proteomes" id="UP000003672"/>
    </source>
</evidence>
<dbReference type="Proteomes" id="UP000003672">
    <property type="component" value="Unassembled WGS sequence"/>
</dbReference>
<proteinExistence type="predicted"/>
<feature type="transmembrane region" description="Helical" evidence="1">
    <location>
        <begin position="17"/>
        <end position="37"/>
    </location>
</feature>
<evidence type="ECO:0000313" key="2">
    <source>
        <dbReference type="EMBL" id="EFJ70590.1"/>
    </source>
</evidence>
<dbReference type="EMBL" id="ACGO02000001">
    <property type="protein sequence ID" value="EFJ70590.1"/>
    <property type="molecule type" value="Genomic_DNA"/>
</dbReference>
<dbReference type="RefSeq" id="WP_003649208.1">
    <property type="nucleotide sequence ID" value="NZ_CP040500.1"/>
</dbReference>
<reference evidence="2 3" key="1">
    <citation type="submission" date="2010-06" db="EMBL/GenBank/DDBJ databases">
        <authorList>
            <person name="Muzny D."/>
            <person name="Qin X."/>
            <person name="Buhay C."/>
            <person name="Dugan-Rocha S."/>
            <person name="Ding Y."/>
            <person name="Chen G."/>
            <person name="Hawes A."/>
            <person name="Holder M."/>
            <person name="Jhangiani S."/>
            <person name="Johnson A."/>
            <person name="Khan Z."/>
            <person name="Li Z."/>
            <person name="Liu W."/>
            <person name="Liu X."/>
            <person name="Perez L."/>
            <person name="Shen H."/>
            <person name="Wang Q."/>
            <person name="Watt J."/>
            <person name="Xi L."/>
            <person name="Xin Y."/>
            <person name="Zhou J."/>
            <person name="Deng J."/>
            <person name="Jiang H."/>
            <person name="Liu Y."/>
            <person name="Qu J."/>
            <person name="Song X.-Z."/>
            <person name="Zhang L."/>
            <person name="Villasana D."/>
            <person name="Johnson A."/>
            <person name="Liu J."/>
            <person name="Liyanage D."/>
            <person name="Lorensuhewa L."/>
            <person name="Robinson T."/>
            <person name="Song A."/>
            <person name="Song B.-B."/>
            <person name="Dinh H."/>
            <person name="Thornton R."/>
            <person name="Coyle M."/>
            <person name="Francisco L."/>
            <person name="Jackson L."/>
            <person name="Javaid M."/>
            <person name="Korchina V."/>
            <person name="Kovar C."/>
            <person name="Mata R."/>
            <person name="Mathew T."/>
            <person name="Ngo R."/>
            <person name="Nguyen L."/>
            <person name="Nguyen N."/>
            <person name="Okwuonu G."/>
            <person name="Ongeri F."/>
            <person name="Pham C."/>
            <person name="Simmons D."/>
            <person name="Wilczek-Boney K."/>
            <person name="Hale W."/>
            <person name="Jakkamsetti A."/>
            <person name="Pham P."/>
            <person name="Ruth R."/>
            <person name="San Lucas F."/>
            <person name="Warren J."/>
            <person name="Zhang J."/>
            <person name="Zhao Z."/>
            <person name="Zhou C."/>
            <person name="Zhu D."/>
            <person name="Lee S."/>
            <person name="Bess C."/>
            <person name="Blankenburg K."/>
            <person name="Forbes L."/>
            <person name="Fu Q."/>
            <person name="Gubbala S."/>
            <person name="Hirani K."/>
            <person name="Jayaseelan J.C."/>
            <person name="Lara F."/>
            <person name="Munidasa M."/>
            <person name="Palculict T."/>
            <person name="Patil S."/>
            <person name="Pu L.-L."/>
            <person name="Saada N."/>
            <person name="Tang L."/>
            <person name="Weissenberger G."/>
            <person name="Zhu Y."/>
            <person name="Hemphill L."/>
            <person name="Shang Y."/>
            <person name="Youmans B."/>
            <person name="Ayvaz T."/>
            <person name="Ross M."/>
            <person name="Santibanez J."/>
            <person name="Aqrawi P."/>
            <person name="Gross S."/>
            <person name="Joshi V."/>
            <person name="Fowler G."/>
            <person name="Nazareth L."/>
            <person name="Reid J."/>
            <person name="Worley K."/>
            <person name="Petrosino J."/>
            <person name="Highlander S."/>
            <person name="Gibbs R."/>
        </authorList>
    </citation>
    <scope>NUCLEOTIDE SEQUENCE [LARGE SCALE GENOMIC DNA]</scope>
    <source>
        <strain evidence="2 3">JV-V03</strain>
    </source>
</reference>
<accession>A0AA87DJJ6</accession>
<keyword evidence="1" id="KW-0472">Membrane</keyword>
<gene>
    <name evidence="2" type="ORF">HMPREF0514_11034</name>
</gene>
<keyword evidence="1" id="KW-0812">Transmembrane</keyword>
<dbReference type="AlphaFoldDB" id="A0AA87DJJ6"/>
<evidence type="ECO:0000256" key="1">
    <source>
        <dbReference type="SAM" id="Phobius"/>
    </source>
</evidence>
<organism evidence="2 3">
    <name type="scientific">Lactobacillus paragasseri JV-V03</name>
    <dbReference type="NCBI Taxonomy" id="525326"/>
    <lineage>
        <taxon>Bacteria</taxon>
        <taxon>Bacillati</taxon>
        <taxon>Bacillota</taxon>
        <taxon>Bacilli</taxon>
        <taxon>Lactobacillales</taxon>
        <taxon>Lactobacillaceae</taxon>
        <taxon>Lactobacillus</taxon>
    </lineage>
</organism>
<feature type="transmembrane region" description="Helical" evidence="1">
    <location>
        <begin position="43"/>
        <end position="64"/>
    </location>
</feature>
<protein>
    <submittedName>
        <fullName evidence="2">Uncharacterized protein</fullName>
    </submittedName>
</protein>
<name>A0AA87DJJ6_9LACO</name>
<comment type="caution">
    <text evidence="2">The sequence shown here is derived from an EMBL/GenBank/DDBJ whole genome shotgun (WGS) entry which is preliminary data.</text>
</comment>
<sequence length="76" mass="9278">MKWIETIKNKETNTEEWIVVVLSLIFAIFVRKIFFYFVNIDSVVLNFAIGITSMWIFSITYYYMKDKLQQRLKNRK</sequence>